<name>R7Z408_CONA1</name>
<dbReference type="PANTHER" id="PTHR21310">
    <property type="entry name" value="AMINOGLYCOSIDE PHOSPHOTRANSFERASE-RELATED-RELATED"/>
    <property type="match status" value="1"/>
</dbReference>
<dbReference type="STRING" id="1168221.R7Z408"/>
<dbReference type="EMBL" id="JH767602">
    <property type="protein sequence ID" value="EON68838.1"/>
    <property type="molecule type" value="Genomic_DNA"/>
</dbReference>
<organism evidence="1 2">
    <name type="scientific">Coniosporium apollinis (strain CBS 100218)</name>
    <name type="common">Rock-inhabiting black yeast</name>
    <dbReference type="NCBI Taxonomy" id="1168221"/>
    <lineage>
        <taxon>Eukaryota</taxon>
        <taxon>Fungi</taxon>
        <taxon>Dikarya</taxon>
        <taxon>Ascomycota</taxon>
        <taxon>Pezizomycotina</taxon>
        <taxon>Dothideomycetes</taxon>
        <taxon>Dothideomycetes incertae sedis</taxon>
        <taxon>Coniosporium</taxon>
    </lineage>
</organism>
<reference evidence="2" key="1">
    <citation type="submission" date="2012-06" db="EMBL/GenBank/DDBJ databases">
        <title>The genome sequence of Coniosporium apollinis CBS 100218.</title>
        <authorList>
            <consortium name="The Broad Institute Genome Sequencing Platform"/>
            <person name="Cuomo C."/>
            <person name="Gorbushina A."/>
            <person name="Noack S."/>
            <person name="Walker B."/>
            <person name="Young S.K."/>
            <person name="Zeng Q."/>
            <person name="Gargeya S."/>
            <person name="Fitzgerald M."/>
            <person name="Haas B."/>
            <person name="Abouelleil A."/>
            <person name="Alvarado L."/>
            <person name="Arachchi H.M."/>
            <person name="Berlin A.M."/>
            <person name="Chapman S.B."/>
            <person name="Goldberg J."/>
            <person name="Griggs A."/>
            <person name="Gujja S."/>
            <person name="Hansen M."/>
            <person name="Howarth C."/>
            <person name="Imamovic A."/>
            <person name="Larimer J."/>
            <person name="McCowan C."/>
            <person name="Montmayeur A."/>
            <person name="Murphy C."/>
            <person name="Neiman D."/>
            <person name="Pearson M."/>
            <person name="Priest M."/>
            <person name="Roberts A."/>
            <person name="Saif S."/>
            <person name="Shea T."/>
            <person name="Sisk P."/>
            <person name="Sykes S."/>
            <person name="Wortman J."/>
            <person name="Nusbaum C."/>
            <person name="Birren B."/>
        </authorList>
    </citation>
    <scope>NUCLEOTIDE SEQUENCE [LARGE SCALE GENOMIC DNA]</scope>
    <source>
        <strain evidence="2">CBS 100218</strain>
    </source>
</reference>
<dbReference type="HOGENOM" id="CLU_053876_1_0_1"/>
<proteinExistence type="predicted"/>
<dbReference type="OrthoDB" id="10003767at2759"/>
<evidence type="ECO:0008006" key="3">
    <source>
        <dbReference type="Google" id="ProtNLM"/>
    </source>
</evidence>
<keyword evidence="2" id="KW-1185">Reference proteome</keyword>
<dbReference type="SUPFAM" id="SSF56112">
    <property type="entry name" value="Protein kinase-like (PK-like)"/>
    <property type="match status" value="1"/>
</dbReference>
<dbReference type="Proteomes" id="UP000016924">
    <property type="component" value="Unassembled WGS sequence"/>
</dbReference>
<dbReference type="InterPro" id="IPR011009">
    <property type="entry name" value="Kinase-like_dom_sf"/>
</dbReference>
<protein>
    <recommendedName>
        <fullName evidence="3">Aminoglycoside phosphotransferase domain-containing protein</fullName>
    </recommendedName>
</protein>
<dbReference type="PANTHER" id="PTHR21310:SF37">
    <property type="entry name" value="AMINOGLYCOSIDE PHOSPHOTRANSFERASE DOMAIN-CONTAINING PROTEIN"/>
    <property type="match status" value="1"/>
</dbReference>
<sequence length="439" mass="49207">MAQELPPVGSETWTCGKEFADGFLAPRIEQVKAAFNQDALKAYASSLRDGRTCTLSSEFSVGTCNFVKKITFDDGVEWIARLRMPSLANFENPHRASLLKTDLEIQQKKRRILYEMRSELDTMGFVRKHTDIPLPKVHGYNLDDSNPVGFPFSIIDYIHGTTAAEVSRSYTGDYESIPEEYQEKFWRQVANVILQLASIRLPKIGSIIRDPSKPDLFMMEPIVETSSGPHDSASEFYNNFPLALTKSLFDADTAGSRLEELCDEQGAAFRSLASSCFSPATVLEGMASPGLGLTNWELAPHNILVDREFNILAVIDWDSVIALPDAALYHFPIGAGMESAVPGIGRRYQPDSKREERCRRFAKIVEEVGQERSAKAHRGTNASGTFLPTKGGFYSKEAVAFRMLIYMRVRSEELNEECVRGLKWLSEHSEADIAQFYKI</sequence>
<evidence type="ECO:0000313" key="1">
    <source>
        <dbReference type="EMBL" id="EON68838.1"/>
    </source>
</evidence>
<dbReference type="GeneID" id="19905407"/>
<accession>R7Z408</accession>
<dbReference type="OMA" id="FEEKFWR"/>
<evidence type="ECO:0000313" key="2">
    <source>
        <dbReference type="Proteomes" id="UP000016924"/>
    </source>
</evidence>
<gene>
    <name evidence="1" type="ORF">W97_08096</name>
</gene>
<dbReference type="AlphaFoldDB" id="R7Z408"/>
<dbReference type="RefSeq" id="XP_007784155.1">
    <property type="nucleotide sequence ID" value="XM_007785965.1"/>
</dbReference>
<dbReference type="InterPro" id="IPR051678">
    <property type="entry name" value="AGP_Transferase"/>
</dbReference>
<dbReference type="eggNOG" id="ENOG502SI0S">
    <property type="taxonomic scope" value="Eukaryota"/>
</dbReference>